<dbReference type="PANTHER" id="PTHR10570:SF9">
    <property type="entry name" value="T-CELL SURFACE GLYCOPROTEIN CD3 EPSILON CHAIN"/>
    <property type="match status" value="1"/>
</dbReference>
<dbReference type="GO" id="GO:0009897">
    <property type="term" value="C:external side of plasma membrane"/>
    <property type="evidence" value="ECO:0007669"/>
    <property type="project" value="TreeGrafter"/>
</dbReference>
<dbReference type="EMBL" id="JAGKHQ010000020">
    <property type="protein sequence ID" value="KAG7480067.1"/>
    <property type="molecule type" value="Genomic_DNA"/>
</dbReference>
<reference evidence="6 7" key="1">
    <citation type="journal article" date="2021" name="Sci. Rep.">
        <title>Chromosome anchoring in Senegalese sole (Solea senegalensis) reveals sex-associated markers and genome rearrangements in flatfish.</title>
        <authorList>
            <person name="Guerrero-Cozar I."/>
            <person name="Gomez-Garrido J."/>
            <person name="Berbel C."/>
            <person name="Martinez-Blanch J.F."/>
            <person name="Alioto T."/>
            <person name="Claros M.G."/>
            <person name="Gagnaire P.A."/>
            <person name="Manchado M."/>
        </authorList>
    </citation>
    <scope>NUCLEOTIDE SEQUENCE [LARGE SCALE GENOMIC DNA]</scope>
    <source>
        <strain evidence="6">Sse05_10M</strain>
    </source>
</reference>
<evidence type="ECO:0000256" key="3">
    <source>
        <dbReference type="ARBA" id="ARBA00022729"/>
    </source>
</evidence>
<feature type="compositionally biased region" description="Polar residues" evidence="4">
    <location>
        <begin position="165"/>
        <end position="177"/>
    </location>
</feature>
<dbReference type="InterPro" id="IPR015484">
    <property type="entry name" value="CD3_esu/gsu/dsu"/>
</dbReference>
<evidence type="ECO:0000256" key="2">
    <source>
        <dbReference type="ARBA" id="ARBA00022475"/>
    </source>
</evidence>
<dbReference type="Pfam" id="PF16681">
    <property type="entry name" value="Ig_5"/>
    <property type="match status" value="1"/>
</dbReference>
<evidence type="ECO:0008006" key="8">
    <source>
        <dbReference type="Google" id="ProtNLM"/>
    </source>
</evidence>
<keyword evidence="3" id="KW-0732">Signal</keyword>
<dbReference type="GO" id="GO:0007166">
    <property type="term" value="P:cell surface receptor signaling pathway"/>
    <property type="evidence" value="ECO:0007669"/>
    <property type="project" value="TreeGrafter"/>
</dbReference>
<comment type="caution">
    <text evidence="6">The sequence shown here is derived from an EMBL/GenBank/DDBJ whole genome shotgun (WGS) entry which is preliminary data.</text>
</comment>
<keyword evidence="7" id="KW-1185">Reference proteome</keyword>
<evidence type="ECO:0000256" key="4">
    <source>
        <dbReference type="SAM" id="MobiDB-lite"/>
    </source>
</evidence>
<evidence type="ECO:0000313" key="6">
    <source>
        <dbReference type="EMBL" id="KAG7480067.1"/>
    </source>
</evidence>
<keyword evidence="2" id="KW-1003">Cell membrane</keyword>
<sequence length="191" mass="21787">MQLISWILTLSSFNDEKELDTRMLMCVCVCMWMFASCLFSVTFNGAMFEMTCPEEGKWYKNGKEVGSNMNSYNTIYKSETRGLYHCIYKDQENDKDVKYYFYVKGKACANCVELDAFMFLLAITVDVVATTILMFFIYKCTKKKSSAKPAQTPKLPARSGGHAPPSTSSPYEQLNPRTRSDDPYSVVNRMG</sequence>
<proteinExistence type="predicted"/>
<gene>
    <name evidence="6" type="ORF">JOB18_042425</name>
</gene>
<feature type="region of interest" description="Disordered" evidence="4">
    <location>
        <begin position="146"/>
        <end position="191"/>
    </location>
</feature>
<accession>A0AAV6Q2M4</accession>
<evidence type="ECO:0000256" key="5">
    <source>
        <dbReference type="SAM" id="Phobius"/>
    </source>
</evidence>
<evidence type="ECO:0000256" key="1">
    <source>
        <dbReference type="ARBA" id="ARBA00004251"/>
    </source>
</evidence>
<dbReference type="AlphaFoldDB" id="A0AAV6Q2M4"/>
<comment type="subcellular location">
    <subcellularLocation>
        <location evidence="1">Cell membrane</location>
        <topology evidence="1">Single-pass type I membrane protein</topology>
    </subcellularLocation>
</comment>
<keyword evidence="5" id="KW-1133">Transmembrane helix</keyword>
<protein>
    <recommendedName>
        <fullName evidence="8">CD3 epsilon</fullName>
    </recommendedName>
</protein>
<dbReference type="GO" id="GO:0004888">
    <property type="term" value="F:transmembrane signaling receptor activity"/>
    <property type="evidence" value="ECO:0007669"/>
    <property type="project" value="TreeGrafter"/>
</dbReference>
<evidence type="ECO:0000313" key="7">
    <source>
        <dbReference type="Proteomes" id="UP000693946"/>
    </source>
</evidence>
<name>A0AAV6Q2M4_SOLSE</name>
<dbReference type="GO" id="GO:0045059">
    <property type="term" value="P:positive thymic T cell selection"/>
    <property type="evidence" value="ECO:0007669"/>
    <property type="project" value="TreeGrafter"/>
</dbReference>
<dbReference type="PANTHER" id="PTHR10570">
    <property type="entry name" value="T-CELL SURFACE GLYCOPROTEIN CD3 GAMMA CHAIN / DELTA CHAIN"/>
    <property type="match status" value="1"/>
</dbReference>
<feature type="transmembrane region" description="Helical" evidence="5">
    <location>
        <begin position="21"/>
        <end position="41"/>
    </location>
</feature>
<dbReference type="Proteomes" id="UP000693946">
    <property type="component" value="Linkage Group LG8"/>
</dbReference>
<organism evidence="6 7">
    <name type="scientific">Solea senegalensis</name>
    <name type="common">Senegalese sole</name>
    <dbReference type="NCBI Taxonomy" id="28829"/>
    <lineage>
        <taxon>Eukaryota</taxon>
        <taxon>Metazoa</taxon>
        <taxon>Chordata</taxon>
        <taxon>Craniata</taxon>
        <taxon>Vertebrata</taxon>
        <taxon>Euteleostomi</taxon>
        <taxon>Actinopterygii</taxon>
        <taxon>Neopterygii</taxon>
        <taxon>Teleostei</taxon>
        <taxon>Neoteleostei</taxon>
        <taxon>Acanthomorphata</taxon>
        <taxon>Carangaria</taxon>
        <taxon>Pleuronectiformes</taxon>
        <taxon>Pleuronectoidei</taxon>
        <taxon>Soleidae</taxon>
        <taxon>Solea</taxon>
    </lineage>
</organism>
<keyword evidence="5" id="KW-0812">Transmembrane</keyword>
<feature type="transmembrane region" description="Helical" evidence="5">
    <location>
        <begin position="116"/>
        <end position="138"/>
    </location>
</feature>
<dbReference type="GO" id="GO:0042105">
    <property type="term" value="C:alpha-beta T cell receptor complex"/>
    <property type="evidence" value="ECO:0007669"/>
    <property type="project" value="TreeGrafter"/>
</dbReference>
<keyword evidence="5" id="KW-0472">Membrane</keyword>